<feature type="transmembrane region" description="Helical" evidence="1">
    <location>
        <begin position="19"/>
        <end position="42"/>
    </location>
</feature>
<name>A0A2T3K9Z9_9GAMM</name>
<comment type="caution">
    <text evidence="2">The sequence shown here is derived from an EMBL/GenBank/DDBJ whole genome shotgun (WGS) entry which is preliminary data.</text>
</comment>
<accession>A0A2T3K9Z9</accession>
<dbReference type="EMBL" id="PYNF01000063">
    <property type="protein sequence ID" value="PSU87758.1"/>
    <property type="molecule type" value="Genomic_DNA"/>
</dbReference>
<gene>
    <name evidence="2" type="ORF">C9J27_26020</name>
</gene>
<keyword evidence="1" id="KW-1133">Transmembrane helix</keyword>
<organism evidence="2 3">
    <name type="scientific">Photobacterium kishitanii</name>
    <dbReference type="NCBI Taxonomy" id="318456"/>
    <lineage>
        <taxon>Bacteria</taxon>
        <taxon>Pseudomonadati</taxon>
        <taxon>Pseudomonadota</taxon>
        <taxon>Gammaproteobacteria</taxon>
        <taxon>Vibrionales</taxon>
        <taxon>Vibrionaceae</taxon>
        <taxon>Photobacterium</taxon>
    </lineage>
</organism>
<evidence type="ECO:0000256" key="1">
    <source>
        <dbReference type="SAM" id="Phobius"/>
    </source>
</evidence>
<evidence type="ECO:0000313" key="3">
    <source>
        <dbReference type="Proteomes" id="UP000241426"/>
    </source>
</evidence>
<proteinExistence type="predicted"/>
<dbReference type="Proteomes" id="UP000241426">
    <property type="component" value="Unassembled WGS sequence"/>
</dbReference>
<evidence type="ECO:0000313" key="2">
    <source>
        <dbReference type="EMBL" id="PSU87758.1"/>
    </source>
</evidence>
<dbReference type="AlphaFoldDB" id="A0A2T3K9Z9"/>
<sequence length="60" mass="6769">MIQTAITNKVLNIKNLKSFSLSCLLCGVIMLLIIMTMCLILMKIIQGIITQLIDLLFTRN</sequence>
<keyword evidence="1" id="KW-0812">Transmembrane</keyword>
<reference evidence="2 3" key="1">
    <citation type="submission" date="2018-01" db="EMBL/GenBank/DDBJ databases">
        <title>Whole genome sequencing of Histamine producing bacteria.</title>
        <authorList>
            <person name="Butler K."/>
        </authorList>
    </citation>
    <scope>NUCLEOTIDE SEQUENCE [LARGE SCALE GENOMIC DNA]</scope>
    <source>
        <strain evidence="2 3">FS-7.2</strain>
    </source>
</reference>
<protein>
    <submittedName>
        <fullName evidence="2">Uncharacterized protein</fullName>
    </submittedName>
</protein>
<keyword evidence="1" id="KW-0472">Membrane</keyword>